<evidence type="ECO:0000313" key="3">
    <source>
        <dbReference type="EMBL" id="NHZ91527.1"/>
    </source>
</evidence>
<feature type="signal peptide" evidence="2">
    <location>
        <begin position="1"/>
        <end position="18"/>
    </location>
</feature>
<feature type="chain" id="PRO_5047543860" evidence="2">
    <location>
        <begin position="19"/>
        <end position="419"/>
    </location>
</feature>
<keyword evidence="2" id="KW-0732">Signal</keyword>
<dbReference type="EMBL" id="WHJH01000030">
    <property type="protein sequence ID" value="NHZ91527.1"/>
    <property type="molecule type" value="Genomic_DNA"/>
</dbReference>
<proteinExistence type="predicted"/>
<dbReference type="PROSITE" id="PS51257">
    <property type="entry name" value="PROKAR_LIPOPROTEIN"/>
    <property type="match status" value="1"/>
</dbReference>
<gene>
    <name evidence="3" type="ORF">F2P45_21325</name>
</gene>
<feature type="compositionally biased region" description="Pro residues" evidence="1">
    <location>
        <begin position="24"/>
        <end position="75"/>
    </location>
</feature>
<evidence type="ECO:0000256" key="1">
    <source>
        <dbReference type="SAM" id="MobiDB-lite"/>
    </source>
</evidence>
<protein>
    <submittedName>
        <fullName evidence="3">Uncharacterized protein</fullName>
    </submittedName>
</protein>
<sequence>MRMRLLGLISATALTACGGGSDAPPAPAPAPALPTVPVAPPAVTPVTPPAPSEPPPVPVTPTPTPTPPPPVTQVPVPELPTTPPVAVTPVPTPTVPTPPVLVPTPPTPTPPPVTPPASGGPYTLPARTVGDFVTYTDVTMGWKVSVTQAITKVNADGGWENADSVSQEKGAQTIEKFDAKGGMLSSNSYAGCTATYAPAAMQAPASASVGDSFDFASTMSIPCSKEETARALTSKGTVVGIESKTVPAGTFSTLKMVSNETNLDLRTANVYVNYWVERTCWRDIITGLMVACNTRTTSKGSGDVSFSSATELVSYGQASTNREFLDPIRYAGPWSGNFGAWYGICDLNIGFSGVITGSCKAAARTTAVTGSVDKAGVVKLNMSVAGGTTETQSGQAALFDMSGQLAGAAAPGAWTLKHK</sequence>
<dbReference type="Proteomes" id="UP000609726">
    <property type="component" value="Unassembled WGS sequence"/>
</dbReference>
<keyword evidence="4" id="KW-1185">Reference proteome</keyword>
<dbReference type="PRINTS" id="PR01217">
    <property type="entry name" value="PRICHEXTENSN"/>
</dbReference>
<organism evidence="3 4">
    <name type="scientific">Massilia mucilaginosa</name>
    <dbReference type="NCBI Taxonomy" id="2609282"/>
    <lineage>
        <taxon>Bacteria</taxon>
        <taxon>Pseudomonadati</taxon>
        <taxon>Pseudomonadota</taxon>
        <taxon>Betaproteobacteria</taxon>
        <taxon>Burkholderiales</taxon>
        <taxon>Oxalobacteraceae</taxon>
        <taxon>Telluria group</taxon>
        <taxon>Massilia</taxon>
    </lineage>
</organism>
<evidence type="ECO:0000313" key="4">
    <source>
        <dbReference type="Proteomes" id="UP000609726"/>
    </source>
</evidence>
<name>A0ABX0NYU4_9BURK</name>
<reference evidence="3 4" key="1">
    <citation type="submission" date="2019-10" db="EMBL/GenBank/DDBJ databases">
        <title>Taxonomy of Antarctic Massilia spp.: description of Massilia rubra sp. nov., Massilia aquatica sp. nov., Massilia mucilaginosa sp. nov., Massilia frigida sp. nov. isolated from streams, lakes and regoliths.</title>
        <authorList>
            <person name="Holochova P."/>
            <person name="Sedlacek I."/>
            <person name="Kralova S."/>
            <person name="Maslanova I."/>
            <person name="Busse H.-J."/>
            <person name="Stankova E."/>
            <person name="Vrbovska V."/>
            <person name="Kovarovic V."/>
            <person name="Bartak M."/>
            <person name="Svec P."/>
            <person name="Pantucek R."/>
        </authorList>
    </citation>
    <scope>NUCLEOTIDE SEQUENCE [LARGE SCALE GENOMIC DNA]</scope>
    <source>
        <strain evidence="3 4">CCM 8733</strain>
    </source>
</reference>
<comment type="caution">
    <text evidence="3">The sequence shown here is derived from an EMBL/GenBank/DDBJ whole genome shotgun (WGS) entry which is preliminary data.</text>
</comment>
<evidence type="ECO:0000256" key="2">
    <source>
        <dbReference type="SAM" id="SignalP"/>
    </source>
</evidence>
<dbReference type="Gene3D" id="2.40.360.20">
    <property type="match status" value="1"/>
</dbReference>
<accession>A0ABX0NYU4</accession>
<feature type="region of interest" description="Disordered" evidence="1">
    <location>
        <begin position="19"/>
        <end position="75"/>
    </location>
</feature>
<dbReference type="RefSeq" id="WP_166879721.1">
    <property type="nucleotide sequence ID" value="NZ_WHJH01000030.1"/>
</dbReference>